<gene>
    <name evidence="1" type="ORF">PGT21_024831</name>
</gene>
<evidence type="ECO:0000313" key="2">
    <source>
        <dbReference type="Proteomes" id="UP000324748"/>
    </source>
</evidence>
<dbReference type="EMBL" id="VSWC01000041">
    <property type="protein sequence ID" value="KAA1104487.1"/>
    <property type="molecule type" value="Genomic_DNA"/>
</dbReference>
<dbReference type="AlphaFoldDB" id="A0A5B0PRX8"/>
<sequence length="112" mass="12703">MKPNLTHRWTTGGYAQTPRHFSETASQSSCGSGFQAVSVATCTRRRYTHNFNKIFMLAASEERYPVGRLRTEWRPLFVTGHASTNLKSRFIQTVLPNWLSVNRTIARSNAAL</sequence>
<proteinExistence type="predicted"/>
<keyword evidence="2" id="KW-1185">Reference proteome</keyword>
<name>A0A5B0PRX8_PUCGR</name>
<dbReference type="Proteomes" id="UP000324748">
    <property type="component" value="Unassembled WGS sequence"/>
</dbReference>
<reference evidence="1 2" key="1">
    <citation type="submission" date="2019-05" db="EMBL/GenBank/DDBJ databases">
        <title>Emergence of the Ug99 lineage of the wheat stem rust pathogen through somatic hybridization.</title>
        <authorList>
            <person name="Li F."/>
            <person name="Upadhyaya N.M."/>
            <person name="Sperschneider J."/>
            <person name="Matny O."/>
            <person name="Nguyen-Phuc H."/>
            <person name="Mago R."/>
            <person name="Raley C."/>
            <person name="Miller M.E."/>
            <person name="Silverstein K.A.T."/>
            <person name="Henningsen E."/>
            <person name="Hirsch C.D."/>
            <person name="Visser B."/>
            <person name="Pretorius Z.A."/>
            <person name="Steffenson B.J."/>
            <person name="Schwessinger B."/>
            <person name="Dodds P.N."/>
            <person name="Figueroa M."/>
        </authorList>
    </citation>
    <scope>NUCLEOTIDE SEQUENCE [LARGE SCALE GENOMIC DNA]</scope>
    <source>
        <strain evidence="1">21-0</strain>
    </source>
</reference>
<protein>
    <submittedName>
        <fullName evidence="1">Uncharacterized protein</fullName>
    </submittedName>
</protein>
<accession>A0A5B0PRX8</accession>
<comment type="caution">
    <text evidence="1">The sequence shown here is derived from an EMBL/GenBank/DDBJ whole genome shotgun (WGS) entry which is preliminary data.</text>
</comment>
<organism evidence="1 2">
    <name type="scientific">Puccinia graminis f. sp. tritici</name>
    <dbReference type="NCBI Taxonomy" id="56615"/>
    <lineage>
        <taxon>Eukaryota</taxon>
        <taxon>Fungi</taxon>
        <taxon>Dikarya</taxon>
        <taxon>Basidiomycota</taxon>
        <taxon>Pucciniomycotina</taxon>
        <taxon>Pucciniomycetes</taxon>
        <taxon>Pucciniales</taxon>
        <taxon>Pucciniaceae</taxon>
        <taxon>Puccinia</taxon>
    </lineage>
</organism>
<evidence type="ECO:0000313" key="1">
    <source>
        <dbReference type="EMBL" id="KAA1104487.1"/>
    </source>
</evidence>